<organism evidence="2">
    <name type="scientific">uncultured Caudovirales phage</name>
    <dbReference type="NCBI Taxonomy" id="2100421"/>
    <lineage>
        <taxon>Viruses</taxon>
        <taxon>Duplodnaviria</taxon>
        <taxon>Heunggongvirae</taxon>
        <taxon>Uroviricota</taxon>
        <taxon>Caudoviricetes</taxon>
        <taxon>Peduoviridae</taxon>
        <taxon>Maltschvirus</taxon>
        <taxon>Maltschvirus maltsch</taxon>
    </lineage>
</organism>
<dbReference type="InterPro" id="IPR007275">
    <property type="entry name" value="YTH_domain"/>
</dbReference>
<evidence type="ECO:0000259" key="1">
    <source>
        <dbReference type="PROSITE" id="PS50882"/>
    </source>
</evidence>
<dbReference type="PROSITE" id="PS50882">
    <property type="entry name" value="YTH"/>
    <property type="match status" value="1"/>
</dbReference>
<proteinExistence type="predicted"/>
<sequence>MSKIKNKWVVVHRKIYTTIISQSFFCVEGDSESDAIENVDDYLWQSDSENNKKFGKNFTVSEHVELDDTLCTAFLKVK</sequence>
<protein>
    <recommendedName>
        <fullName evidence="1">YTH domain-containing protein</fullName>
    </recommendedName>
</protein>
<gene>
    <name evidence="2" type="ORF">UFOVP1192_45</name>
</gene>
<dbReference type="EMBL" id="LR797151">
    <property type="protein sequence ID" value="CAB4190226.1"/>
    <property type="molecule type" value="Genomic_DNA"/>
</dbReference>
<accession>A0A6J5R6G6</accession>
<dbReference type="GO" id="GO:0003723">
    <property type="term" value="F:RNA binding"/>
    <property type="evidence" value="ECO:0007669"/>
    <property type="project" value="InterPro"/>
</dbReference>
<reference evidence="2" key="1">
    <citation type="submission" date="2020-05" db="EMBL/GenBank/DDBJ databases">
        <authorList>
            <person name="Chiriac C."/>
            <person name="Salcher M."/>
            <person name="Ghai R."/>
            <person name="Kavagutti S V."/>
        </authorList>
    </citation>
    <scope>NUCLEOTIDE SEQUENCE</scope>
</reference>
<evidence type="ECO:0000313" key="2">
    <source>
        <dbReference type="EMBL" id="CAB4190226.1"/>
    </source>
</evidence>
<feature type="domain" description="YTH" evidence="1">
    <location>
        <begin position="22"/>
        <end position="78"/>
    </location>
</feature>
<name>A0A6J5R6G6_9CAUD</name>